<evidence type="ECO:0000256" key="5">
    <source>
        <dbReference type="ARBA" id="ARBA00071407"/>
    </source>
</evidence>
<evidence type="ECO:0000313" key="7">
    <source>
        <dbReference type="Proteomes" id="UP000053599"/>
    </source>
</evidence>
<dbReference type="GO" id="GO:0005094">
    <property type="term" value="F:Rho GDP-dissociation inhibitor activity"/>
    <property type="evidence" value="ECO:0007669"/>
    <property type="project" value="InterPro"/>
</dbReference>
<dbReference type="InterPro" id="IPR024792">
    <property type="entry name" value="RhoGDI_dom_sf"/>
</dbReference>
<protein>
    <recommendedName>
        <fullName evidence="5">Rho GDP-dissociation inhibitor</fullName>
    </recommendedName>
</protein>
<name>A0A0D1WG22_9EURO</name>
<dbReference type="HOGENOM" id="CLU_076228_1_1_1"/>
<evidence type="ECO:0000256" key="4">
    <source>
        <dbReference type="ARBA" id="ARBA00054143"/>
    </source>
</evidence>
<dbReference type="GO" id="GO:0007266">
    <property type="term" value="P:Rho protein signal transduction"/>
    <property type="evidence" value="ECO:0007669"/>
    <property type="project" value="InterPro"/>
</dbReference>
<keyword evidence="3" id="KW-0963">Cytoplasm</keyword>
<evidence type="ECO:0000256" key="3">
    <source>
        <dbReference type="ARBA" id="ARBA00022490"/>
    </source>
</evidence>
<evidence type="ECO:0000256" key="1">
    <source>
        <dbReference type="ARBA" id="ARBA00004496"/>
    </source>
</evidence>
<dbReference type="PANTHER" id="PTHR10980:SF3">
    <property type="entry name" value="LD16419P"/>
    <property type="match status" value="1"/>
</dbReference>
<comment type="subcellular location">
    <subcellularLocation>
        <location evidence="1">Cytoplasm</location>
    </subcellularLocation>
</comment>
<dbReference type="InterPro" id="IPR014756">
    <property type="entry name" value="Ig_E-set"/>
</dbReference>
<dbReference type="PANTHER" id="PTHR10980">
    <property type="entry name" value="RHO GDP-DISSOCIATION INHIBITOR"/>
    <property type="match status" value="1"/>
</dbReference>
<dbReference type="Proteomes" id="UP000053599">
    <property type="component" value="Unassembled WGS sequence"/>
</dbReference>
<dbReference type="AlphaFoldDB" id="A0A0D1WG22"/>
<dbReference type="Pfam" id="PF02115">
    <property type="entry name" value="Rho_GDI"/>
    <property type="match status" value="1"/>
</dbReference>
<dbReference type="GO" id="GO:0016020">
    <property type="term" value="C:membrane"/>
    <property type="evidence" value="ECO:0007669"/>
    <property type="project" value="TreeGrafter"/>
</dbReference>
<comment type="function">
    <text evidence="4">Regulates the GDP/GTP exchange reaction of the Rho proteins by inhibiting the dissociation of GDP from them, and the subsequent binding of GTP to them.</text>
</comment>
<evidence type="ECO:0000256" key="2">
    <source>
        <dbReference type="ARBA" id="ARBA00009758"/>
    </source>
</evidence>
<sequence>MVSYDERRSRLDKYEDELLQDLEYSFRSLCLGPEDLTDDLFQPLLSEDLSTPPDMADEASAERTPGFKVGEKKTLDEYQKLDQEDEALNRWKASLGLAAGESISDPNDSRMCIIKSLALEVVGRPNITIDLSQPGALETLKGKPFTIKEGCQYQMKAVFVVQHQVLSGLKYVQVTKRKGIRVSKDQEMIGSYPPSTKDKPVYEKKFAMEEAPAGMLARGHYEAVSRFVDDDEHCHLEFAWSFDIAKDW</sequence>
<evidence type="ECO:0000313" key="6">
    <source>
        <dbReference type="EMBL" id="KIV87715.1"/>
    </source>
</evidence>
<dbReference type="PRINTS" id="PR00492">
    <property type="entry name" value="RHOGDI"/>
</dbReference>
<dbReference type="SUPFAM" id="SSF81296">
    <property type="entry name" value="E set domains"/>
    <property type="match status" value="1"/>
</dbReference>
<dbReference type="InterPro" id="IPR000406">
    <property type="entry name" value="Rho_GDI"/>
</dbReference>
<comment type="similarity">
    <text evidence="2">Belongs to the Rho GDI family.</text>
</comment>
<accession>A0A0D1WG22</accession>
<dbReference type="OrthoDB" id="1683373at2759"/>
<dbReference type="GO" id="GO:0005829">
    <property type="term" value="C:cytosol"/>
    <property type="evidence" value="ECO:0007669"/>
    <property type="project" value="TreeGrafter"/>
</dbReference>
<organism evidence="6 7">
    <name type="scientific">Exophiala sideris</name>
    <dbReference type="NCBI Taxonomy" id="1016849"/>
    <lineage>
        <taxon>Eukaryota</taxon>
        <taxon>Fungi</taxon>
        <taxon>Dikarya</taxon>
        <taxon>Ascomycota</taxon>
        <taxon>Pezizomycotina</taxon>
        <taxon>Eurotiomycetes</taxon>
        <taxon>Chaetothyriomycetidae</taxon>
        <taxon>Chaetothyriales</taxon>
        <taxon>Herpotrichiellaceae</taxon>
        <taxon>Exophiala</taxon>
    </lineage>
</organism>
<gene>
    <name evidence="6" type="ORF">PV11_03244</name>
</gene>
<dbReference type="STRING" id="1016849.A0A0D1WG22"/>
<reference evidence="6 7" key="1">
    <citation type="submission" date="2015-01" db="EMBL/GenBank/DDBJ databases">
        <title>The Genome Sequence of Exophiala sideris CBS121828.</title>
        <authorList>
            <consortium name="The Broad Institute Genomics Platform"/>
            <person name="Cuomo C."/>
            <person name="de Hoog S."/>
            <person name="Gorbushina A."/>
            <person name="Stielow B."/>
            <person name="Teixiera M."/>
            <person name="Abouelleil A."/>
            <person name="Chapman S.B."/>
            <person name="Priest M."/>
            <person name="Young S.K."/>
            <person name="Wortman J."/>
            <person name="Nusbaum C."/>
            <person name="Birren B."/>
        </authorList>
    </citation>
    <scope>NUCLEOTIDE SEQUENCE [LARGE SCALE GENOMIC DNA]</scope>
    <source>
        <strain evidence="6 7">CBS 121828</strain>
    </source>
</reference>
<dbReference type="FunFam" id="2.70.50.30:FF:000001">
    <property type="entry name" value="Rho GDP-dissociation inhibitor 1"/>
    <property type="match status" value="1"/>
</dbReference>
<dbReference type="Gene3D" id="2.70.50.30">
    <property type="entry name" value="Coagulation Factor XIII, subunit A, domain 1"/>
    <property type="match status" value="1"/>
</dbReference>
<dbReference type="EMBL" id="KN846951">
    <property type="protein sequence ID" value="KIV87715.1"/>
    <property type="molecule type" value="Genomic_DNA"/>
</dbReference>
<proteinExistence type="inferred from homology"/>